<evidence type="ECO:0000256" key="1">
    <source>
        <dbReference type="SAM" id="MobiDB-lite"/>
    </source>
</evidence>
<organism evidence="2 3">
    <name type="scientific">Nepenthes gracilis</name>
    <name type="common">Slender pitcher plant</name>
    <dbReference type="NCBI Taxonomy" id="150966"/>
    <lineage>
        <taxon>Eukaryota</taxon>
        <taxon>Viridiplantae</taxon>
        <taxon>Streptophyta</taxon>
        <taxon>Embryophyta</taxon>
        <taxon>Tracheophyta</taxon>
        <taxon>Spermatophyta</taxon>
        <taxon>Magnoliopsida</taxon>
        <taxon>eudicotyledons</taxon>
        <taxon>Gunneridae</taxon>
        <taxon>Pentapetalae</taxon>
        <taxon>Caryophyllales</taxon>
        <taxon>Nepenthaceae</taxon>
        <taxon>Nepenthes</taxon>
    </lineage>
</organism>
<reference evidence="2" key="1">
    <citation type="submission" date="2023-05" db="EMBL/GenBank/DDBJ databases">
        <title>Nepenthes gracilis genome sequencing.</title>
        <authorList>
            <person name="Fukushima K."/>
        </authorList>
    </citation>
    <scope>NUCLEOTIDE SEQUENCE</scope>
    <source>
        <strain evidence="2">SING2019-196</strain>
    </source>
</reference>
<proteinExistence type="predicted"/>
<feature type="region of interest" description="Disordered" evidence="1">
    <location>
        <begin position="169"/>
        <end position="192"/>
    </location>
</feature>
<feature type="region of interest" description="Disordered" evidence="1">
    <location>
        <begin position="95"/>
        <end position="136"/>
    </location>
</feature>
<dbReference type="EMBL" id="BSYO01000003">
    <property type="protein sequence ID" value="GMH02019.1"/>
    <property type="molecule type" value="Genomic_DNA"/>
</dbReference>
<feature type="compositionally biased region" description="Low complexity" evidence="1">
    <location>
        <begin position="214"/>
        <end position="230"/>
    </location>
</feature>
<accession>A0AAD3S0A4</accession>
<dbReference type="AlphaFoldDB" id="A0AAD3S0A4"/>
<comment type="caution">
    <text evidence="2">The sequence shown here is derived from an EMBL/GenBank/DDBJ whole genome shotgun (WGS) entry which is preliminary data.</text>
</comment>
<feature type="compositionally biased region" description="Pro residues" evidence="1">
    <location>
        <begin position="116"/>
        <end position="127"/>
    </location>
</feature>
<evidence type="ECO:0000313" key="3">
    <source>
        <dbReference type="Proteomes" id="UP001279734"/>
    </source>
</evidence>
<feature type="region of interest" description="Disordered" evidence="1">
    <location>
        <begin position="17"/>
        <end position="53"/>
    </location>
</feature>
<protein>
    <submittedName>
        <fullName evidence="2">Uncharacterized protein</fullName>
    </submittedName>
</protein>
<name>A0AAD3S0A4_NEPGR</name>
<evidence type="ECO:0000313" key="2">
    <source>
        <dbReference type="EMBL" id="GMH02019.1"/>
    </source>
</evidence>
<feature type="region of interest" description="Disordered" evidence="1">
    <location>
        <begin position="209"/>
        <end position="230"/>
    </location>
</feature>
<keyword evidence="3" id="KW-1185">Reference proteome</keyword>
<dbReference type="Proteomes" id="UP001279734">
    <property type="component" value="Unassembled WGS sequence"/>
</dbReference>
<gene>
    <name evidence="2" type="ORF">Nepgr_003858</name>
</gene>
<sequence length="418" mass="44014">MGFESVLPSPLLGIGGAGVSMDGHGAESTGGSPPPPSMTTIPSEIGNPSLVSLSGTDSADFRVEAFPSLPADNIHKDRVCPPLAVDVVVEYPWKPGQGESTPAPQRPKTLRKSPSKPKPSGRPPPSAPTVGLGEGLSPKRVANTAEAGAKIASAVSTSNAFAALQNPEDSILPEEPQGIPPRDSDCSSRDQSFPACDPPILEEVQLVEIPPGPSSTNMSSATRSSRSVARRVPIEEPHVRIEKDVRPPKLMAVLAPRAYSKSAVPKSGIDCATGRSETMKSREPGIERTSLVVPGADLQPHQLFDHSETNVPPVPYADALNCGLGIPPPATDEFPVVDSVDQSLDASPFKALVQAPSLKVVRFAPEILSAEASSCAPHRNMLAPRSDICHPVKFFFFGGKNIKAYSFHLTLAASVYFI</sequence>